<evidence type="ECO:0000256" key="5">
    <source>
        <dbReference type="SAM" id="MobiDB-lite"/>
    </source>
</evidence>
<gene>
    <name evidence="8" type="ORF">g.31772</name>
</gene>
<proteinExistence type="predicted"/>
<dbReference type="Pfam" id="PF03151">
    <property type="entry name" value="TPT"/>
    <property type="match status" value="1"/>
</dbReference>
<comment type="subcellular location">
    <subcellularLocation>
        <location evidence="1">Membrane</location>
        <topology evidence="1">Multi-pass membrane protein</topology>
    </subcellularLocation>
</comment>
<organism evidence="8">
    <name type="scientific">Auxenochlorella protothecoides</name>
    <name type="common">Green microalga</name>
    <name type="synonym">Chlorella protothecoides</name>
    <dbReference type="NCBI Taxonomy" id="3075"/>
    <lineage>
        <taxon>Eukaryota</taxon>
        <taxon>Viridiplantae</taxon>
        <taxon>Chlorophyta</taxon>
        <taxon>core chlorophytes</taxon>
        <taxon>Trebouxiophyceae</taxon>
        <taxon>Chlorellales</taxon>
        <taxon>Chlorellaceae</taxon>
        <taxon>Auxenochlorella</taxon>
    </lineage>
</organism>
<dbReference type="InterPro" id="IPR050186">
    <property type="entry name" value="TPT_transporter"/>
</dbReference>
<evidence type="ECO:0000313" key="8">
    <source>
        <dbReference type="EMBL" id="JAT69684.1"/>
    </source>
</evidence>
<evidence type="ECO:0000256" key="1">
    <source>
        <dbReference type="ARBA" id="ARBA00004141"/>
    </source>
</evidence>
<evidence type="ECO:0000256" key="3">
    <source>
        <dbReference type="ARBA" id="ARBA00022989"/>
    </source>
</evidence>
<keyword evidence="3 6" id="KW-1133">Transmembrane helix</keyword>
<sequence>MRGYGSDGAEPTPLHRLSTVAYFMGSSILVQYTTKAIFSSYGFHFPLTVAFLQMLFIAPVSYAIARPELSWQLARGLSPLALVNVLNVVAGLVGTQGLNVPMFIALRRFTLLITILLERFWLHKSHDWPTLAAMSIMIGGALVAAFTDMSFNMRGYAAVLANDLLTSLYLIMVKNNPASHGLSTTGMLFYNSVLSLPLLGGVLLLRSEVWRVLAYPLLLSPQFQTALFLASAMGLTINHSTMVCTRVNEPLMTSVAGNLKNVLMTVVGALAFGDFVFSPWNAAGLGASMAGAVWYATRSAFKARQRALKTSLLSQVPVIGRDRLRARPGADGGAGAHSRAVHSRTGSSNNVGAFLHLAGGGRPPPPTAALAAGLAGSGSMLQSGSLAPLLNAALAPGAPGAIPEGDSPPPTSAQAAAAAELGAALGPRDAKRG</sequence>
<keyword evidence="4 6" id="KW-0472">Membrane</keyword>
<feature type="transmembrane region" description="Helical" evidence="6">
    <location>
        <begin position="127"/>
        <end position="147"/>
    </location>
</feature>
<dbReference type="EMBL" id="GDKF01008938">
    <property type="protein sequence ID" value="JAT69684.1"/>
    <property type="molecule type" value="Transcribed_RNA"/>
</dbReference>
<reference evidence="8" key="1">
    <citation type="submission" date="2015-08" db="EMBL/GenBank/DDBJ databases">
        <authorList>
            <person name="Babu N.S."/>
            <person name="Beckwith C.J."/>
            <person name="Beseler K.G."/>
            <person name="Brison A."/>
            <person name="Carone J.V."/>
            <person name="Caskin T.P."/>
            <person name="Diamond M."/>
            <person name="Durham M.E."/>
            <person name="Foxe J.M."/>
            <person name="Go M."/>
            <person name="Henderson B.A."/>
            <person name="Jones I.B."/>
            <person name="McGettigan J.A."/>
            <person name="Micheletti S.J."/>
            <person name="Nasrallah M.E."/>
            <person name="Ortiz D."/>
            <person name="Piller C.R."/>
            <person name="Privatt S.R."/>
            <person name="Schneider S.L."/>
            <person name="Sharp S."/>
            <person name="Smith T.C."/>
            <person name="Stanton J.D."/>
            <person name="Ullery H.E."/>
            <person name="Wilson R.J."/>
            <person name="Serrano M.G."/>
            <person name="Buck G."/>
            <person name="Lee V."/>
            <person name="Wang Y."/>
            <person name="Carvalho R."/>
            <person name="Voegtly L."/>
            <person name="Shi R."/>
            <person name="Duckworth R."/>
            <person name="Johnson A."/>
            <person name="Loviza R."/>
            <person name="Walstead R."/>
            <person name="Shah Z."/>
            <person name="Kiflezghi M."/>
            <person name="Wade K."/>
            <person name="Ball S.L."/>
            <person name="Bradley K.W."/>
            <person name="Asai D.J."/>
            <person name="Bowman C.A."/>
            <person name="Russell D.A."/>
            <person name="Pope W.H."/>
            <person name="Jacobs-Sera D."/>
            <person name="Hendrix R.W."/>
            <person name="Hatfull G.F."/>
        </authorList>
    </citation>
    <scope>NUCLEOTIDE SEQUENCE</scope>
</reference>
<evidence type="ECO:0000259" key="7">
    <source>
        <dbReference type="Pfam" id="PF03151"/>
    </source>
</evidence>
<feature type="compositionally biased region" description="Low complexity" evidence="5">
    <location>
        <begin position="413"/>
        <end position="426"/>
    </location>
</feature>
<name>A0A1D1ZRU6_AUXPR</name>
<feature type="transmembrane region" description="Helical" evidence="6">
    <location>
        <begin position="45"/>
        <end position="65"/>
    </location>
</feature>
<dbReference type="PANTHER" id="PTHR11132">
    <property type="entry name" value="SOLUTE CARRIER FAMILY 35"/>
    <property type="match status" value="1"/>
</dbReference>
<accession>A0A1D1ZRU6</accession>
<evidence type="ECO:0000256" key="6">
    <source>
        <dbReference type="SAM" id="Phobius"/>
    </source>
</evidence>
<feature type="transmembrane region" description="Helical" evidence="6">
    <location>
        <begin position="283"/>
        <end position="301"/>
    </location>
</feature>
<feature type="transmembrane region" description="Helical" evidence="6">
    <location>
        <begin position="85"/>
        <end position="106"/>
    </location>
</feature>
<feature type="compositionally biased region" description="Low complexity" evidence="5">
    <location>
        <begin position="395"/>
        <end position="405"/>
    </location>
</feature>
<feature type="domain" description="Sugar phosphate transporter" evidence="7">
    <location>
        <begin position="26"/>
        <end position="295"/>
    </location>
</feature>
<dbReference type="InterPro" id="IPR004853">
    <property type="entry name" value="Sugar_P_trans_dom"/>
</dbReference>
<protein>
    <recommendedName>
        <fullName evidence="7">Sugar phosphate transporter domain-containing protein</fullName>
    </recommendedName>
</protein>
<dbReference type="AlphaFoldDB" id="A0A1D1ZRU6"/>
<evidence type="ECO:0000256" key="4">
    <source>
        <dbReference type="ARBA" id="ARBA00023136"/>
    </source>
</evidence>
<feature type="region of interest" description="Disordered" evidence="5">
    <location>
        <begin position="325"/>
        <end position="347"/>
    </location>
</feature>
<feature type="transmembrane region" description="Helical" evidence="6">
    <location>
        <begin position="153"/>
        <end position="173"/>
    </location>
</feature>
<feature type="region of interest" description="Disordered" evidence="5">
    <location>
        <begin position="395"/>
        <end position="433"/>
    </location>
</feature>
<dbReference type="GO" id="GO:0016020">
    <property type="term" value="C:membrane"/>
    <property type="evidence" value="ECO:0007669"/>
    <property type="project" value="UniProtKB-SubCell"/>
</dbReference>
<keyword evidence="2 6" id="KW-0812">Transmembrane</keyword>
<feature type="transmembrane region" description="Helical" evidence="6">
    <location>
        <begin position="185"/>
        <end position="205"/>
    </location>
</feature>
<evidence type="ECO:0000256" key="2">
    <source>
        <dbReference type="ARBA" id="ARBA00022692"/>
    </source>
</evidence>